<evidence type="ECO:0000313" key="2">
    <source>
        <dbReference type="EMBL" id="AUX93610.1"/>
    </source>
</evidence>
<sequence length="209" mass="22711">MKIRALLAATAMLLLSGCSVGHYEYSREAMNRVDMNFTGIPTILGLGTLGTSIPLTPEYSLTAAHVAKYSVQRVKAWHPYCDLAIVYHKNDMKTLPVFRPGRVGDSVKMYGYSFISAMPVASSGVNLARTAIRNSWNKAPCMAMASNAGVVQGMSGGAVYNQDDSIGGVIVGYSKQIKNRRTDKVILKDVSLYIPYADFKAWLEASISS</sequence>
<dbReference type="Gene3D" id="2.40.10.120">
    <property type="match status" value="1"/>
</dbReference>
<dbReference type="KEGG" id="pgz:C2E15_11310"/>
<accession>A0A2L0IGH8</accession>
<evidence type="ECO:0008006" key="4">
    <source>
        <dbReference type="Google" id="ProtNLM"/>
    </source>
</evidence>
<protein>
    <recommendedName>
        <fullName evidence="4">Serine protease</fullName>
    </recommendedName>
</protein>
<organism evidence="2 3">
    <name type="scientific">Mixta gaviniae</name>
    <dbReference type="NCBI Taxonomy" id="665914"/>
    <lineage>
        <taxon>Bacteria</taxon>
        <taxon>Pseudomonadati</taxon>
        <taxon>Pseudomonadota</taxon>
        <taxon>Gammaproteobacteria</taxon>
        <taxon>Enterobacterales</taxon>
        <taxon>Erwiniaceae</taxon>
        <taxon>Mixta</taxon>
    </lineage>
</organism>
<dbReference type="RefSeq" id="WP_104957458.1">
    <property type="nucleotide sequence ID" value="NZ_CP026377.1"/>
</dbReference>
<proteinExistence type="predicted"/>
<dbReference type="PROSITE" id="PS51257">
    <property type="entry name" value="PROKAR_LIPOPROTEIN"/>
    <property type="match status" value="1"/>
</dbReference>
<feature type="signal peptide" evidence="1">
    <location>
        <begin position="1"/>
        <end position="21"/>
    </location>
</feature>
<dbReference type="Proteomes" id="UP000238365">
    <property type="component" value="Chromosome"/>
</dbReference>
<evidence type="ECO:0000256" key="1">
    <source>
        <dbReference type="SAM" id="SignalP"/>
    </source>
</evidence>
<reference evidence="2 3" key="1">
    <citation type="submission" date="2018-01" db="EMBL/GenBank/DDBJ databases">
        <title>Complete and assembled Genome of Pantoea gaviniae DSM22758T.</title>
        <authorList>
            <person name="Stevens M.J.A."/>
            <person name="Zurfluh K."/>
            <person name="Stephan R."/>
        </authorList>
    </citation>
    <scope>NUCLEOTIDE SEQUENCE [LARGE SCALE GENOMIC DNA]</scope>
    <source>
        <strain evidence="2 3">DSM 22758</strain>
    </source>
</reference>
<gene>
    <name evidence="2" type="ORF">C2E15_11310</name>
</gene>
<dbReference type="InterPro" id="IPR009003">
    <property type="entry name" value="Peptidase_S1_PA"/>
</dbReference>
<keyword evidence="1" id="KW-0732">Signal</keyword>
<dbReference type="AlphaFoldDB" id="A0A2L0IGH8"/>
<dbReference type="EMBL" id="CP026377">
    <property type="protein sequence ID" value="AUX93610.1"/>
    <property type="molecule type" value="Genomic_DNA"/>
</dbReference>
<keyword evidence="3" id="KW-1185">Reference proteome</keyword>
<feature type="chain" id="PRO_5014597307" description="Serine protease" evidence="1">
    <location>
        <begin position="22"/>
        <end position="209"/>
    </location>
</feature>
<dbReference type="SUPFAM" id="SSF50494">
    <property type="entry name" value="Trypsin-like serine proteases"/>
    <property type="match status" value="1"/>
</dbReference>
<evidence type="ECO:0000313" key="3">
    <source>
        <dbReference type="Proteomes" id="UP000238365"/>
    </source>
</evidence>
<name>A0A2L0IGH8_9GAMM</name>